<feature type="transmembrane region" description="Helical" evidence="9">
    <location>
        <begin position="6"/>
        <end position="25"/>
    </location>
</feature>
<evidence type="ECO:0000256" key="5">
    <source>
        <dbReference type="ARBA" id="ARBA00022692"/>
    </source>
</evidence>
<keyword evidence="9 10" id="KW-0496">Mitochondrion</keyword>
<keyword evidence="7 9" id="KW-0472">Membrane</keyword>
<dbReference type="EC" id="7.1.1.2" evidence="9"/>
<organism evidence="10">
    <name type="scientific">Megachile strupigera</name>
    <dbReference type="NCBI Taxonomy" id="1735309"/>
    <lineage>
        <taxon>Eukaryota</taxon>
        <taxon>Metazoa</taxon>
        <taxon>Ecdysozoa</taxon>
        <taxon>Arthropoda</taxon>
        <taxon>Hexapoda</taxon>
        <taxon>Insecta</taxon>
        <taxon>Pterygota</taxon>
        <taxon>Neoptera</taxon>
        <taxon>Endopterygota</taxon>
        <taxon>Hymenoptera</taxon>
        <taxon>Apocrita</taxon>
        <taxon>Aculeata</taxon>
        <taxon>Apoidea</taxon>
        <taxon>Anthophila</taxon>
        <taxon>Megachilidae</taxon>
        <taxon>Megachilinae</taxon>
        <taxon>Megachile</taxon>
    </lineage>
</organism>
<evidence type="ECO:0000256" key="7">
    <source>
        <dbReference type="ARBA" id="ARBA00023136"/>
    </source>
</evidence>
<dbReference type="Gene3D" id="1.20.58.1610">
    <property type="entry name" value="NADH:ubiquinone/plastoquinone oxidoreductase, chain 3"/>
    <property type="match status" value="1"/>
</dbReference>
<dbReference type="PANTHER" id="PTHR11058:SF9">
    <property type="entry name" value="NADH-UBIQUINONE OXIDOREDUCTASE CHAIN 3"/>
    <property type="match status" value="1"/>
</dbReference>
<reference evidence="10" key="1">
    <citation type="submission" date="2015-07" db="EMBL/GenBank/DDBJ databases">
        <title>Sequencing and characterization of the Megachile strupigera (Hymenoptera: Megachilidae) mitochondrial genome.</title>
        <authorList>
            <person name="Su T."/>
        </authorList>
    </citation>
    <scope>NUCLEOTIDE SEQUENCE</scope>
</reference>
<dbReference type="EMBL" id="KT346366">
    <property type="protein sequence ID" value="ALJ93772.1"/>
    <property type="molecule type" value="Genomic_DNA"/>
</dbReference>
<comment type="catalytic activity">
    <reaction evidence="8 9">
        <text>a ubiquinone + NADH + 5 H(+)(in) = a ubiquinol + NAD(+) + 4 H(+)(out)</text>
        <dbReference type="Rhea" id="RHEA:29091"/>
        <dbReference type="Rhea" id="RHEA-COMP:9565"/>
        <dbReference type="Rhea" id="RHEA-COMP:9566"/>
        <dbReference type="ChEBI" id="CHEBI:15378"/>
        <dbReference type="ChEBI" id="CHEBI:16389"/>
        <dbReference type="ChEBI" id="CHEBI:17976"/>
        <dbReference type="ChEBI" id="CHEBI:57540"/>
        <dbReference type="ChEBI" id="CHEBI:57945"/>
        <dbReference type="EC" id="7.1.1.2"/>
    </reaction>
</comment>
<protein>
    <recommendedName>
        <fullName evidence="3 9">NADH-ubiquinone oxidoreductase chain 3</fullName>
        <ecNumber evidence="9">7.1.1.2</ecNumber>
    </recommendedName>
</protein>
<dbReference type="GO" id="GO:0030964">
    <property type="term" value="C:NADH dehydrogenase complex"/>
    <property type="evidence" value="ECO:0007669"/>
    <property type="project" value="TreeGrafter"/>
</dbReference>
<sequence>MSNLFFYFLFSFMLIIILMMLNIFFSIDKYLDREKIIPFECGFNMSSHSRLPFTTNYFIITLLFLIFDIEIMLIIPSMFMIKSFNSMYMSITLLFFMILLVISLSYEWMFSMLNWIF</sequence>
<evidence type="ECO:0000256" key="6">
    <source>
        <dbReference type="ARBA" id="ARBA00022989"/>
    </source>
</evidence>
<evidence type="ECO:0000256" key="2">
    <source>
        <dbReference type="ARBA" id="ARBA00008472"/>
    </source>
</evidence>
<evidence type="ECO:0000256" key="1">
    <source>
        <dbReference type="ARBA" id="ARBA00004370"/>
    </source>
</evidence>
<keyword evidence="9" id="KW-0679">Respiratory chain</keyword>
<keyword evidence="9" id="KW-1278">Translocase</keyword>
<keyword evidence="9" id="KW-0249">Electron transport</keyword>
<dbReference type="Pfam" id="PF00507">
    <property type="entry name" value="Oxidored_q4"/>
    <property type="match status" value="1"/>
</dbReference>
<dbReference type="GO" id="GO:0031966">
    <property type="term" value="C:mitochondrial membrane"/>
    <property type="evidence" value="ECO:0007669"/>
    <property type="project" value="UniProtKB-SubCell"/>
</dbReference>
<accession>A0A0P0IGR3</accession>
<name>A0A0P0IGR3_9HYME</name>
<evidence type="ECO:0000313" key="10">
    <source>
        <dbReference type="EMBL" id="ALJ93772.1"/>
    </source>
</evidence>
<evidence type="ECO:0000256" key="3">
    <source>
        <dbReference type="ARBA" id="ARBA00021007"/>
    </source>
</evidence>
<dbReference type="InterPro" id="IPR000440">
    <property type="entry name" value="NADH_UbQ/plastoQ_OxRdtase_su3"/>
</dbReference>
<geneLocation type="mitochondrion" evidence="10"/>
<keyword evidence="5 9" id="KW-0812">Transmembrane</keyword>
<proteinExistence type="inferred from homology"/>
<keyword evidence="9" id="KW-0520">NAD</keyword>
<comment type="similarity">
    <text evidence="2 9">Belongs to the complex I subunit 3 family.</text>
</comment>
<feature type="transmembrane region" description="Helical" evidence="9">
    <location>
        <begin position="87"/>
        <end position="106"/>
    </location>
</feature>
<comment type="subcellular location">
    <subcellularLocation>
        <location evidence="1">Membrane</location>
    </subcellularLocation>
    <subcellularLocation>
        <location evidence="9">Mitochondrion membrane</location>
        <topology evidence="9">Multi-pass membrane protein</topology>
    </subcellularLocation>
</comment>
<dbReference type="PANTHER" id="PTHR11058">
    <property type="entry name" value="NADH-UBIQUINONE OXIDOREDUCTASE CHAIN 3"/>
    <property type="match status" value="1"/>
</dbReference>
<keyword evidence="4 9" id="KW-0813">Transport</keyword>
<evidence type="ECO:0000256" key="9">
    <source>
        <dbReference type="RuleBase" id="RU003640"/>
    </source>
</evidence>
<feature type="transmembrane region" description="Helical" evidence="9">
    <location>
        <begin position="57"/>
        <end position="81"/>
    </location>
</feature>
<evidence type="ECO:0000256" key="8">
    <source>
        <dbReference type="ARBA" id="ARBA00049551"/>
    </source>
</evidence>
<dbReference type="AlphaFoldDB" id="A0A0P0IGR3"/>
<keyword evidence="6 9" id="KW-1133">Transmembrane helix</keyword>
<evidence type="ECO:0000256" key="4">
    <source>
        <dbReference type="ARBA" id="ARBA00022448"/>
    </source>
</evidence>
<gene>
    <name evidence="10" type="primary">ND3</name>
</gene>
<keyword evidence="9" id="KW-0830">Ubiquinone</keyword>
<dbReference type="GO" id="GO:0008137">
    <property type="term" value="F:NADH dehydrogenase (ubiquinone) activity"/>
    <property type="evidence" value="ECO:0007669"/>
    <property type="project" value="UniProtKB-UniRule"/>
</dbReference>
<dbReference type="InterPro" id="IPR038430">
    <property type="entry name" value="NDAH_ubi_oxred_su3_sf"/>
</dbReference>
<comment type="function">
    <text evidence="9">Core subunit of the mitochondrial membrane respiratory chain NADH dehydrogenase (Complex I) which catalyzes electron transfer from NADH through the respiratory chain, using ubiquinone as an electron acceptor. Essential for the catalytic activity of complex I.</text>
</comment>